<evidence type="ECO:0000259" key="1">
    <source>
        <dbReference type="Pfam" id="PF16206"/>
    </source>
</evidence>
<keyword evidence="3" id="KW-1185">Reference proteome</keyword>
<dbReference type="AlphaFoldDB" id="V8N707"/>
<evidence type="ECO:0000313" key="2">
    <source>
        <dbReference type="EMBL" id="ETE58054.1"/>
    </source>
</evidence>
<dbReference type="OrthoDB" id="294853at2759"/>
<evidence type="ECO:0000313" key="3">
    <source>
        <dbReference type="Proteomes" id="UP000018936"/>
    </source>
</evidence>
<feature type="non-terminal residue" evidence="2">
    <location>
        <position position="1"/>
    </location>
</feature>
<gene>
    <name evidence="2" type="primary">MON2</name>
    <name evidence="2" type="ORF">L345_16225</name>
</gene>
<dbReference type="EMBL" id="AZIM01007298">
    <property type="protein sequence ID" value="ETE58054.1"/>
    <property type="molecule type" value="Genomic_DNA"/>
</dbReference>
<organism evidence="2 3">
    <name type="scientific">Ophiophagus hannah</name>
    <name type="common">King cobra</name>
    <name type="synonym">Naja hannah</name>
    <dbReference type="NCBI Taxonomy" id="8665"/>
    <lineage>
        <taxon>Eukaryota</taxon>
        <taxon>Metazoa</taxon>
        <taxon>Chordata</taxon>
        <taxon>Craniata</taxon>
        <taxon>Vertebrata</taxon>
        <taxon>Euteleostomi</taxon>
        <taxon>Lepidosauria</taxon>
        <taxon>Squamata</taxon>
        <taxon>Bifurcata</taxon>
        <taxon>Unidentata</taxon>
        <taxon>Episquamata</taxon>
        <taxon>Toxicofera</taxon>
        <taxon>Serpentes</taxon>
        <taxon>Colubroidea</taxon>
        <taxon>Elapidae</taxon>
        <taxon>Elapinae</taxon>
        <taxon>Ophiophagus</taxon>
    </lineage>
</organism>
<dbReference type="Pfam" id="PF16206">
    <property type="entry name" value="Mon2_C"/>
    <property type="match status" value="1"/>
</dbReference>
<dbReference type="InterPro" id="IPR032817">
    <property type="entry name" value="Mon2_C"/>
</dbReference>
<protein>
    <submittedName>
        <fullName evidence="2">Protein MON2-like protein</fullName>
    </submittedName>
</protein>
<reference evidence="2 3" key="1">
    <citation type="journal article" date="2013" name="Proc. Natl. Acad. Sci. U.S.A.">
        <title>The king cobra genome reveals dynamic gene evolution and adaptation in the snake venom system.</title>
        <authorList>
            <person name="Vonk F.J."/>
            <person name="Casewell N.R."/>
            <person name="Henkel C.V."/>
            <person name="Heimberg A.M."/>
            <person name="Jansen H.J."/>
            <person name="McCleary R.J."/>
            <person name="Kerkkamp H.M."/>
            <person name="Vos R.A."/>
            <person name="Guerreiro I."/>
            <person name="Calvete J.J."/>
            <person name="Wuster W."/>
            <person name="Woods A.E."/>
            <person name="Logan J.M."/>
            <person name="Harrison R.A."/>
            <person name="Castoe T.A."/>
            <person name="de Koning A.P."/>
            <person name="Pollock D.D."/>
            <person name="Yandell M."/>
            <person name="Calderon D."/>
            <person name="Renjifo C."/>
            <person name="Currier R.B."/>
            <person name="Salgado D."/>
            <person name="Pla D."/>
            <person name="Sanz L."/>
            <person name="Hyder A.S."/>
            <person name="Ribeiro J.M."/>
            <person name="Arntzen J.W."/>
            <person name="van den Thillart G.E."/>
            <person name="Boetzer M."/>
            <person name="Pirovano W."/>
            <person name="Dirks R.P."/>
            <person name="Spaink H.P."/>
            <person name="Duboule D."/>
            <person name="McGlinn E."/>
            <person name="Kini R.M."/>
            <person name="Richardson M.K."/>
        </authorList>
    </citation>
    <scope>NUCLEOTIDE SEQUENCE</scope>
    <source>
        <tissue evidence="2">Blood</tissue>
    </source>
</reference>
<accession>V8N707</accession>
<comment type="caution">
    <text evidence="2">The sequence shown here is derived from an EMBL/GenBank/DDBJ whole genome shotgun (WGS) entry which is preliminary data.</text>
</comment>
<sequence length="275" mass="31309">MQVMYPAIFDQLLAFVEFSCKPPQYGQLETKHIANAKFNQAEWVALNYVPFAERSLEVVVDLYQKTACHKAVVNERVLQNIIKVVQLISTEILPYANFIPKEFVGQIMTMLNKGSIHSQSSSFTEAEIDIRMREEFSKMCFETLLQFSFSNKVTTPQEGYISRMALSVLLKRSQDVLYRYIEDERLSGKCPLPRQQVTEIIFVLKAVSTLIDSLKKTQPENVDDNTWAQVIALYPTLVECITCSSSEVCSALKEALVPFKDFMHPPVSKVQNGES</sequence>
<proteinExistence type="predicted"/>
<name>V8N707_OPHHA</name>
<dbReference type="Proteomes" id="UP000018936">
    <property type="component" value="Unassembled WGS sequence"/>
</dbReference>
<feature type="domain" description="Mon2 C-terminal" evidence="1">
    <location>
        <begin position="82"/>
        <end position="266"/>
    </location>
</feature>